<dbReference type="InterPro" id="IPR011047">
    <property type="entry name" value="Quinoprotein_ADH-like_sf"/>
</dbReference>
<organism evidence="2 3">
    <name type="scientific">Candidatus Phytoplasma solani</name>
    <dbReference type="NCBI Taxonomy" id="69896"/>
    <lineage>
        <taxon>Bacteria</taxon>
        <taxon>Bacillati</taxon>
        <taxon>Mycoplasmatota</taxon>
        <taxon>Mollicutes</taxon>
        <taxon>Acholeplasmatales</taxon>
        <taxon>Acholeplasmataceae</taxon>
        <taxon>Candidatus Phytoplasma</taxon>
        <taxon>16SrXII (Stolbur group)</taxon>
    </lineage>
</organism>
<protein>
    <recommendedName>
        <fullName evidence="1">DUF2963 domain-containing protein</fullName>
    </recommendedName>
</protein>
<proteinExistence type="predicted"/>
<sequence length="89" mass="10360">MILEYDPKTGNKIKTTTYHPDGVRIHSIIEYDPQTGIKIKDFSFQKDGKTIWDIYEFDPKTGKFLKTHTQSSKLVKTEQKNINNQIKGE</sequence>
<feature type="domain" description="DUF2963" evidence="1">
    <location>
        <begin position="18"/>
        <end position="68"/>
    </location>
</feature>
<dbReference type="Pfam" id="PF11178">
    <property type="entry name" value="DUF2963"/>
    <property type="match status" value="1"/>
</dbReference>
<dbReference type="Proteomes" id="UP000283896">
    <property type="component" value="Unassembled WGS sequence"/>
</dbReference>
<evidence type="ECO:0000313" key="3">
    <source>
        <dbReference type="Proteomes" id="UP000283896"/>
    </source>
</evidence>
<dbReference type="AlphaFoldDB" id="A0A421NUS5"/>
<evidence type="ECO:0000313" key="2">
    <source>
        <dbReference type="EMBL" id="RMI87773.1"/>
    </source>
</evidence>
<keyword evidence="3" id="KW-1185">Reference proteome</keyword>
<dbReference type="SUPFAM" id="SSF50998">
    <property type="entry name" value="Quinoprotein alcohol dehydrogenase-like"/>
    <property type="match status" value="1"/>
</dbReference>
<name>A0A421NUS5_9MOLU</name>
<comment type="caution">
    <text evidence="2">The sequence shown here is derived from an EMBL/GenBank/DDBJ whole genome shotgun (WGS) entry which is preliminary data.</text>
</comment>
<evidence type="ECO:0000259" key="1">
    <source>
        <dbReference type="Pfam" id="PF11178"/>
    </source>
</evidence>
<accession>A0A421NUS5</accession>
<dbReference type="EMBL" id="MPBG01000009">
    <property type="protein sequence ID" value="RMI87773.1"/>
    <property type="molecule type" value="Genomic_DNA"/>
</dbReference>
<gene>
    <name evidence="2" type="ORF">PSSA1_v1c5420</name>
</gene>
<reference evidence="3" key="1">
    <citation type="submission" date="2016-11" db="EMBL/GenBank/DDBJ databases">
        <title>Genome sequence of Candidatus Phytoplasma solani strain SA-1.</title>
        <authorList>
            <person name="Haryono M."/>
            <person name="Samarzija I."/>
            <person name="Seruga Music M."/>
            <person name="Hogenhout S."/>
            <person name="Kuo C.-H."/>
        </authorList>
    </citation>
    <scope>NUCLEOTIDE SEQUENCE [LARGE SCALE GENOMIC DNA]</scope>
    <source>
        <strain evidence="3">SA-1</strain>
    </source>
</reference>
<dbReference type="InterPro" id="IPR021348">
    <property type="entry name" value="DUF2963"/>
</dbReference>